<reference evidence="1 2" key="1">
    <citation type="journal article" date="2018" name="Genome Res.">
        <title>The genomic architecture and molecular evolution of ant odorant receptors.</title>
        <authorList>
            <person name="McKenzie S.K."/>
            <person name="Kronauer D.J.C."/>
        </authorList>
    </citation>
    <scope>NUCLEOTIDE SEQUENCE [LARGE SCALE GENOMIC DNA]</scope>
    <source>
        <strain evidence="1">Clonal line C1</strain>
    </source>
</reference>
<dbReference type="OrthoDB" id="7535498at2759"/>
<evidence type="ECO:0000313" key="1">
    <source>
        <dbReference type="EMBL" id="RLU21302.1"/>
    </source>
</evidence>
<evidence type="ECO:0000313" key="2">
    <source>
        <dbReference type="Proteomes" id="UP000279307"/>
    </source>
</evidence>
<protein>
    <submittedName>
        <fullName evidence="1">Uncharacterized protein</fullName>
    </submittedName>
</protein>
<comment type="caution">
    <text evidence="1">The sequence shown here is derived from an EMBL/GenBank/DDBJ whole genome shotgun (WGS) entry which is preliminary data.</text>
</comment>
<dbReference type="AlphaFoldDB" id="A0A3L8DMA1"/>
<name>A0A3L8DMA1_OOCBI</name>
<organism evidence="1 2">
    <name type="scientific">Ooceraea biroi</name>
    <name type="common">Clonal raider ant</name>
    <name type="synonym">Cerapachys biroi</name>
    <dbReference type="NCBI Taxonomy" id="2015173"/>
    <lineage>
        <taxon>Eukaryota</taxon>
        <taxon>Metazoa</taxon>
        <taxon>Ecdysozoa</taxon>
        <taxon>Arthropoda</taxon>
        <taxon>Hexapoda</taxon>
        <taxon>Insecta</taxon>
        <taxon>Pterygota</taxon>
        <taxon>Neoptera</taxon>
        <taxon>Endopterygota</taxon>
        <taxon>Hymenoptera</taxon>
        <taxon>Apocrita</taxon>
        <taxon>Aculeata</taxon>
        <taxon>Formicoidea</taxon>
        <taxon>Formicidae</taxon>
        <taxon>Dorylinae</taxon>
        <taxon>Ooceraea</taxon>
    </lineage>
</organism>
<dbReference type="EMBL" id="QOIP01000006">
    <property type="protein sequence ID" value="RLU21302.1"/>
    <property type="molecule type" value="Genomic_DNA"/>
</dbReference>
<proteinExistence type="predicted"/>
<sequence>MNIIMTTNIIPIFEFVRVLEKNVSILRMENHNSDIDLKFRDKLELFGKLSCNLTGKLESLLYLSENYTSTSNDFKQFTNGIVGLWISVNKQIYDKCSKIRMASRTQSGVPLSLLLKKIKKEKSLTRESLHVHEGEYSREQLVKCYVLLDEIDDLINSLERCDDKLQHYLAVLKLTPFLVKLESVVDAYVSSIEISPINKSECLKLDAFAIVAKLLTGELLDNEPMDPYHVLMDNVPKKPVFIIKTKRRLDVPSISISETT</sequence>
<accession>A0A3L8DMA1</accession>
<dbReference type="Proteomes" id="UP000279307">
    <property type="component" value="Chromosome 6"/>
</dbReference>
<gene>
    <name evidence="1" type="ORF">DMN91_005675</name>
</gene>